<evidence type="ECO:0000256" key="8">
    <source>
        <dbReference type="SAM" id="Phobius"/>
    </source>
</evidence>
<dbReference type="InterPro" id="IPR001173">
    <property type="entry name" value="Glyco_trans_2-like"/>
</dbReference>
<keyword evidence="3" id="KW-0808">Transferase</keyword>
<keyword evidence="11" id="KW-1185">Reference proteome</keyword>
<comment type="caution">
    <text evidence="10">The sequence shown here is derived from an EMBL/GenBank/DDBJ whole genome shotgun (WGS) entry which is preliminary data.</text>
</comment>
<evidence type="ECO:0000259" key="9">
    <source>
        <dbReference type="SMART" id="SM00014"/>
    </source>
</evidence>
<dbReference type="OrthoDB" id="9811884at2"/>
<dbReference type="SMART" id="SM00014">
    <property type="entry name" value="acidPPc"/>
    <property type="match status" value="1"/>
</dbReference>
<proteinExistence type="predicted"/>
<feature type="transmembrane region" description="Helical" evidence="8">
    <location>
        <begin position="135"/>
        <end position="151"/>
    </location>
</feature>
<dbReference type="SUPFAM" id="SSF48317">
    <property type="entry name" value="Acid phosphatase/Vanadium-dependent haloperoxidase"/>
    <property type="match status" value="1"/>
</dbReference>
<evidence type="ECO:0000256" key="7">
    <source>
        <dbReference type="ARBA" id="ARBA00023136"/>
    </source>
</evidence>
<evidence type="ECO:0000313" key="11">
    <source>
        <dbReference type="Proteomes" id="UP000035760"/>
    </source>
</evidence>
<feature type="transmembrane region" description="Helical" evidence="8">
    <location>
        <begin position="483"/>
        <end position="505"/>
    </location>
</feature>
<keyword evidence="2" id="KW-0328">Glycosyltransferase</keyword>
<keyword evidence="6 8" id="KW-1133">Transmembrane helix</keyword>
<dbReference type="AlphaFoldDB" id="W6M1V3"/>
<evidence type="ECO:0000313" key="10">
    <source>
        <dbReference type="EMBL" id="CDI01422.1"/>
    </source>
</evidence>
<evidence type="ECO:0000256" key="1">
    <source>
        <dbReference type="ARBA" id="ARBA00022475"/>
    </source>
</evidence>
<dbReference type="PANTHER" id="PTHR48090:SF3">
    <property type="entry name" value="UNDECAPRENYL-PHOSPHATE 4-DEOXY-4-FORMAMIDO-L-ARABINOSE TRANSFERASE"/>
    <property type="match status" value="1"/>
</dbReference>
<keyword evidence="7 8" id="KW-0472">Membrane</keyword>
<reference evidence="10" key="2">
    <citation type="submission" date="2014-03" db="EMBL/GenBank/DDBJ databases">
        <title>Candidatus Competibacter-lineage genomes retrieved from metagenomes reveal functional metabolic diversity.</title>
        <authorList>
            <person name="McIlroy S.J."/>
            <person name="Albertsen M."/>
            <person name="Andresen E.K."/>
            <person name="Saunders A.M."/>
            <person name="Kristiansen R."/>
            <person name="Stokholm-Bjerregaard M."/>
            <person name="Nielsen K.L."/>
            <person name="Nielsen P.H."/>
        </authorList>
    </citation>
    <scope>NUCLEOTIDE SEQUENCE</scope>
    <source>
        <strain evidence="10">Run_A_D11</strain>
    </source>
</reference>
<feature type="domain" description="Phosphatidic acid phosphatase type 2/haloperoxidase" evidence="9">
    <location>
        <begin position="55"/>
        <end position="172"/>
    </location>
</feature>
<dbReference type="CDD" id="cd04187">
    <property type="entry name" value="DPM1_like_bac"/>
    <property type="match status" value="1"/>
</dbReference>
<organism evidence="10 11">
    <name type="scientific">Candidatus Competibacter denitrificans Run_A_D11</name>
    <dbReference type="NCBI Taxonomy" id="1400863"/>
    <lineage>
        <taxon>Bacteria</taxon>
        <taxon>Pseudomonadati</taxon>
        <taxon>Pseudomonadota</taxon>
        <taxon>Gammaproteobacteria</taxon>
        <taxon>Candidatus Competibacteraceae</taxon>
        <taxon>Candidatus Competibacter</taxon>
    </lineage>
</organism>
<evidence type="ECO:0000256" key="5">
    <source>
        <dbReference type="ARBA" id="ARBA00022985"/>
    </source>
</evidence>
<dbReference type="SUPFAM" id="SSF53448">
    <property type="entry name" value="Nucleotide-diphospho-sugar transferases"/>
    <property type="match status" value="1"/>
</dbReference>
<evidence type="ECO:0000256" key="6">
    <source>
        <dbReference type="ARBA" id="ARBA00022989"/>
    </source>
</evidence>
<name>W6M1V3_9GAMM</name>
<dbReference type="InterPro" id="IPR000326">
    <property type="entry name" value="PAP2/HPO"/>
</dbReference>
<evidence type="ECO:0000256" key="3">
    <source>
        <dbReference type="ARBA" id="ARBA00022679"/>
    </source>
</evidence>
<evidence type="ECO:0000256" key="4">
    <source>
        <dbReference type="ARBA" id="ARBA00022692"/>
    </source>
</evidence>
<dbReference type="GO" id="GO:0005886">
    <property type="term" value="C:plasma membrane"/>
    <property type="evidence" value="ECO:0007669"/>
    <property type="project" value="TreeGrafter"/>
</dbReference>
<dbReference type="Pfam" id="PF00535">
    <property type="entry name" value="Glycos_transf_2"/>
    <property type="match status" value="1"/>
</dbReference>
<feature type="transmembrane region" description="Helical" evidence="8">
    <location>
        <begin position="157"/>
        <end position="176"/>
    </location>
</feature>
<dbReference type="Pfam" id="PF01569">
    <property type="entry name" value="PAP2"/>
    <property type="match status" value="1"/>
</dbReference>
<dbReference type="GO" id="GO:0009103">
    <property type="term" value="P:lipopolysaccharide biosynthetic process"/>
    <property type="evidence" value="ECO:0007669"/>
    <property type="project" value="UniProtKB-KW"/>
</dbReference>
<feature type="transmembrane region" description="Helical" evidence="8">
    <location>
        <begin position="54"/>
        <end position="72"/>
    </location>
</feature>
<feature type="transmembrane region" description="Helical" evidence="8">
    <location>
        <begin position="450"/>
        <end position="471"/>
    </location>
</feature>
<dbReference type="InterPro" id="IPR036938">
    <property type="entry name" value="PAP2/HPO_sf"/>
</dbReference>
<dbReference type="Proteomes" id="UP000035760">
    <property type="component" value="Unassembled WGS sequence"/>
</dbReference>
<feature type="transmembrane region" description="Helical" evidence="8">
    <location>
        <begin position="20"/>
        <end position="42"/>
    </location>
</feature>
<keyword evidence="1" id="KW-1003">Cell membrane</keyword>
<dbReference type="Gene3D" id="1.20.144.10">
    <property type="entry name" value="Phosphatidic acid phosphatase type 2/haloperoxidase"/>
    <property type="match status" value="1"/>
</dbReference>
<dbReference type="EMBL" id="CBTJ020000020">
    <property type="protein sequence ID" value="CDI01422.1"/>
    <property type="molecule type" value="Genomic_DNA"/>
</dbReference>
<dbReference type="PANTHER" id="PTHR48090">
    <property type="entry name" value="UNDECAPRENYL-PHOSPHATE 4-DEOXY-4-FORMAMIDO-L-ARABINOSE TRANSFERASE-RELATED"/>
    <property type="match status" value="1"/>
</dbReference>
<protein>
    <submittedName>
        <fullName evidence="10">Glycosyltransferase transmembrane protein (Modular protein)</fullName>
    </submittedName>
</protein>
<dbReference type="Gene3D" id="3.90.550.10">
    <property type="entry name" value="Spore Coat Polysaccharide Biosynthesis Protein SpsA, Chain A"/>
    <property type="match status" value="1"/>
</dbReference>
<keyword evidence="4 8" id="KW-0812">Transmembrane</keyword>
<gene>
    <name evidence="10" type="ORF">BN873_150210</name>
</gene>
<evidence type="ECO:0000256" key="2">
    <source>
        <dbReference type="ARBA" id="ARBA00022676"/>
    </source>
</evidence>
<reference evidence="10" key="1">
    <citation type="submission" date="2013-07" db="EMBL/GenBank/DDBJ databases">
        <authorList>
            <person name="McIlroy S."/>
        </authorList>
    </citation>
    <scope>NUCLEOTIDE SEQUENCE [LARGE SCALE GENOMIC DNA]</scope>
    <source>
        <strain evidence="10">Run_A_D11</strain>
    </source>
</reference>
<keyword evidence="5" id="KW-0448">Lipopolysaccharide biosynthesis</keyword>
<dbReference type="InterPro" id="IPR029044">
    <property type="entry name" value="Nucleotide-diphossugar_trans"/>
</dbReference>
<accession>W6M1V3</accession>
<dbReference type="GO" id="GO:0016757">
    <property type="term" value="F:glycosyltransferase activity"/>
    <property type="evidence" value="ECO:0007669"/>
    <property type="project" value="UniProtKB-KW"/>
</dbReference>
<dbReference type="InterPro" id="IPR050256">
    <property type="entry name" value="Glycosyltransferase_2"/>
</dbReference>
<dbReference type="STRING" id="1400863.BN873_150210"/>
<sequence>MDEHLLLWINQGWSHPFLDGFFWWVSQRGWFALPLAGFLLYDSIRRYGPASGKLFLLLVVTVACGDLLGGVLKDLFDEPRPCQAIFEQLRGFGGPLVGPCGSDPNGMPSNHAINFFAAATFVAFATPWRGWRSGLFFIAVLVALSRIYLGKHYPSQVLAGAAIGGLIGGLGAWLAIRYQALFTVTRAVAGDTSEVPATESFMSRIDHHAALPPHRLSLVVPLYNELDNVAPLLAGIHQALAVYPYPWELIAVDDGSTDGTAERLSEEAKRYGPHMRALILQRNFGQTAAMQAGIDAARGDVIATLDGDLQNDPSDIPRLVGRLLTEELDLVVGWRQQRQDNVWLRTIPSRIANRLIGNITGVRLHDYGCSLKVYRSAVIKQVRLYGEMHRFIPAWMSVRTAPSRIREEVVNHRARVHGESKYGIGRAFRVVVDLLSVYFFLRFLTRPGHFFGRIGLASGGVGLLILFDLLVQKLFFAANIGTRPLLLVGVLLVLMAVQFLTTGVLSELITRTYLSSSANSSYAVRPDSGLALTPDAGWQMPDG</sequence>